<dbReference type="GeneID" id="43594748"/>
<organism evidence="8 9">
    <name type="scientific">Venustampulla echinocandica</name>
    <dbReference type="NCBI Taxonomy" id="2656787"/>
    <lineage>
        <taxon>Eukaryota</taxon>
        <taxon>Fungi</taxon>
        <taxon>Dikarya</taxon>
        <taxon>Ascomycota</taxon>
        <taxon>Pezizomycotina</taxon>
        <taxon>Leotiomycetes</taxon>
        <taxon>Helotiales</taxon>
        <taxon>Pleuroascaceae</taxon>
        <taxon>Venustampulla</taxon>
    </lineage>
</organism>
<evidence type="ECO:0000256" key="4">
    <source>
        <dbReference type="ARBA" id="ARBA00023136"/>
    </source>
</evidence>
<dbReference type="Pfam" id="PF04116">
    <property type="entry name" value="FA_hydroxylase"/>
    <property type="match status" value="1"/>
</dbReference>
<accession>A0A370U2B2</accession>
<dbReference type="Proteomes" id="UP000254866">
    <property type="component" value="Unassembled WGS sequence"/>
</dbReference>
<dbReference type="GO" id="GO:0008610">
    <property type="term" value="P:lipid biosynthetic process"/>
    <property type="evidence" value="ECO:0007669"/>
    <property type="project" value="InterPro"/>
</dbReference>
<evidence type="ECO:0000256" key="5">
    <source>
        <dbReference type="SAM" id="MobiDB-lite"/>
    </source>
</evidence>
<feature type="compositionally biased region" description="Basic residues" evidence="5">
    <location>
        <begin position="351"/>
        <end position="360"/>
    </location>
</feature>
<proteinExistence type="predicted"/>
<evidence type="ECO:0000313" key="9">
    <source>
        <dbReference type="Proteomes" id="UP000254866"/>
    </source>
</evidence>
<feature type="transmembrane region" description="Helical" evidence="6">
    <location>
        <begin position="67"/>
        <end position="88"/>
    </location>
</feature>
<comment type="subcellular location">
    <subcellularLocation>
        <location evidence="1">Membrane</location>
    </subcellularLocation>
</comment>
<dbReference type="PANTHER" id="PTHR11863">
    <property type="entry name" value="STEROL DESATURASE"/>
    <property type="match status" value="1"/>
</dbReference>
<dbReference type="InterPro" id="IPR006694">
    <property type="entry name" value="Fatty_acid_hydroxylase"/>
</dbReference>
<sequence length="360" mass="39830">MDVLLSLPVLGYLLGPATFSTSLNLLFFYMVNLYVLLSAKLAFRNLADQKLKGSTLVLSQPALKVEVVGTLAIRALFFLAPSILFLLVDSAIPSLIVGIKRQGAAGLPTRTGGVKRSAKRAGPQWYRVIGLSIFNVLLATALQAGIELLFTKVLHARSALQVTTTLPLPWSIAKHVLRGLVLREVLQYYIHRFILHPRQPNYLSRRHQSYFHTITAPYSFAAHYDHPASYILFRFIPTYLPSVIFRSHLLTYLLTLSITTLEETVSSSGYSTIPGIMLGGVARRQDIHSKCRGKGNFGPLGILDWIHGTSIGGDVAEDVIDEAEKHNVKERGNDALENVKEGGKEGLRSWNTRRKSGKKA</sequence>
<dbReference type="RefSeq" id="XP_031874576.1">
    <property type="nucleotide sequence ID" value="XM_032010522.1"/>
</dbReference>
<feature type="transmembrane region" description="Helical" evidence="6">
    <location>
        <begin position="125"/>
        <end position="150"/>
    </location>
</feature>
<feature type="domain" description="Fatty acid hydroxylase" evidence="7">
    <location>
        <begin position="177"/>
        <end position="309"/>
    </location>
</feature>
<evidence type="ECO:0000256" key="1">
    <source>
        <dbReference type="ARBA" id="ARBA00004370"/>
    </source>
</evidence>
<evidence type="ECO:0000313" key="8">
    <source>
        <dbReference type="EMBL" id="RDL41920.1"/>
    </source>
</evidence>
<dbReference type="InterPro" id="IPR050307">
    <property type="entry name" value="Sterol_Desaturase_Related"/>
</dbReference>
<reference evidence="8 9" key="1">
    <citation type="journal article" date="2018" name="IMA Fungus">
        <title>IMA Genome-F 9: Draft genome sequence of Annulohypoxylon stygium, Aspergillus mulundensis, Berkeleyomyces basicola (syn. Thielaviopsis basicola), Ceratocystis smalleyi, two Cercospora beticola strains, Coleophoma cylindrospora, Fusarium fracticaudum, Phialophora cf. hyalina, and Morchella septimelata.</title>
        <authorList>
            <person name="Wingfield B.D."/>
            <person name="Bills G.F."/>
            <person name="Dong Y."/>
            <person name="Huang W."/>
            <person name="Nel W.J."/>
            <person name="Swalarsk-Parry B.S."/>
            <person name="Vaghefi N."/>
            <person name="Wilken P.M."/>
            <person name="An Z."/>
            <person name="de Beer Z.W."/>
            <person name="De Vos L."/>
            <person name="Chen L."/>
            <person name="Duong T.A."/>
            <person name="Gao Y."/>
            <person name="Hammerbacher A."/>
            <person name="Kikkert J.R."/>
            <person name="Li Y."/>
            <person name="Li H."/>
            <person name="Li K."/>
            <person name="Li Q."/>
            <person name="Liu X."/>
            <person name="Ma X."/>
            <person name="Naidoo K."/>
            <person name="Pethybridge S.J."/>
            <person name="Sun J."/>
            <person name="Steenkamp E.T."/>
            <person name="van der Nest M.A."/>
            <person name="van Wyk S."/>
            <person name="Wingfield M.J."/>
            <person name="Xiong C."/>
            <person name="Yue Q."/>
            <person name="Zhang X."/>
        </authorList>
    </citation>
    <scope>NUCLEOTIDE SEQUENCE [LARGE SCALE GENOMIC DNA]</scope>
    <source>
        <strain evidence="8 9">BP 5553</strain>
    </source>
</reference>
<gene>
    <name evidence="8" type="ORF">BP5553_01899</name>
</gene>
<protein>
    <recommendedName>
        <fullName evidence="7">Fatty acid hydroxylase domain-containing protein</fullName>
    </recommendedName>
</protein>
<keyword evidence="2 6" id="KW-0812">Transmembrane</keyword>
<keyword evidence="9" id="KW-1185">Reference proteome</keyword>
<dbReference type="AlphaFoldDB" id="A0A370U2B2"/>
<keyword evidence="4 6" id="KW-0472">Membrane</keyword>
<dbReference type="STRING" id="2656787.A0A370U2B2"/>
<dbReference type="OrthoDB" id="408954at2759"/>
<evidence type="ECO:0000256" key="3">
    <source>
        <dbReference type="ARBA" id="ARBA00022989"/>
    </source>
</evidence>
<evidence type="ECO:0000256" key="6">
    <source>
        <dbReference type="SAM" id="Phobius"/>
    </source>
</evidence>
<dbReference type="GO" id="GO:0005506">
    <property type="term" value="F:iron ion binding"/>
    <property type="evidence" value="ECO:0007669"/>
    <property type="project" value="InterPro"/>
</dbReference>
<comment type="caution">
    <text evidence="8">The sequence shown here is derived from an EMBL/GenBank/DDBJ whole genome shotgun (WGS) entry which is preliminary data.</text>
</comment>
<name>A0A370U2B2_9HELO</name>
<feature type="region of interest" description="Disordered" evidence="5">
    <location>
        <begin position="330"/>
        <end position="360"/>
    </location>
</feature>
<evidence type="ECO:0000259" key="7">
    <source>
        <dbReference type="Pfam" id="PF04116"/>
    </source>
</evidence>
<keyword evidence="3 6" id="KW-1133">Transmembrane helix</keyword>
<dbReference type="GO" id="GO:0016491">
    <property type="term" value="F:oxidoreductase activity"/>
    <property type="evidence" value="ECO:0007669"/>
    <property type="project" value="InterPro"/>
</dbReference>
<evidence type="ECO:0000256" key="2">
    <source>
        <dbReference type="ARBA" id="ARBA00022692"/>
    </source>
</evidence>
<dbReference type="EMBL" id="NPIC01000001">
    <property type="protein sequence ID" value="RDL41920.1"/>
    <property type="molecule type" value="Genomic_DNA"/>
</dbReference>
<dbReference type="GO" id="GO:0016020">
    <property type="term" value="C:membrane"/>
    <property type="evidence" value="ECO:0007669"/>
    <property type="project" value="UniProtKB-SubCell"/>
</dbReference>
<feature type="compositionally biased region" description="Basic and acidic residues" evidence="5">
    <location>
        <begin position="330"/>
        <end position="347"/>
    </location>
</feature>